<feature type="non-terminal residue" evidence="1">
    <location>
        <position position="93"/>
    </location>
</feature>
<reference evidence="1" key="1">
    <citation type="submission" date="2018-05" db="EMBL/GenBank/DDBJ databases">
        <authorList>
            <person name="Lanie J.A."/>
            <person name="Ng W.-L."/>
            <person name="Kazmierczak K.M."/>
            <person name="Andrzejewski T.M."/>
            <person name="Davidsen T.M."/>
            <person name="Wayne K.J."/>
            <person name="Tettelin H."/>
            <person name="Glass J.I."/>
            <person name="Rusch D."/>
            <person name="Podicherti R."/>
            <person name="Tsui H.-C.T."/>
            <person name="Winkler M.E."/>
        </authorList>
    </citation>
    <scope>NUCLEOTIDE SEQUENCE</scope>
</reference>
<sequence length="93" mass="10758">MIEFGNNQIFNETRQKPLIHVKEEDFYDYISNTKADVISAIGVIEHLRELDLFFESFKESKASYLLYSVPMFSFSSIIESILEDVFPRQLGGA</sequence>
<proteinExistence type="predicted"/>
<evidence type="ECO:0008006" key="2">
    <source>
        <dbReference type="Google" id="ProtNLM"/>
    </source>
</evidence>
<dbReference type="EMBL" id="UINC01216112">
    <property type="protein sequence ID" value="SVE42117.1"/>
    <property type="molecule type" value="Genomic_DNA"/>
</dbReference>
<gene>
    <name evidence="1" type="ORF">METZ01_LOCUS494971</name>
</gene>
<dbReference type="AlphaFoldDB" id="A0A383DCA7"/>
<dbReference type="InterPro" id="IPR029063">
    <property type="entry name" value="SAM-dependent_MTases_sf"/>
</dbReference>
<name>A0A383DCA7_9ZZZZ</name>
<accession>A0A383DCA7</accession>
<evidence type="ECO:0000313" key="1">
    <source>
        <dbReference type="EMBL" id="SVE42117.1"/>
    </source>
</evidence>
<organism evidence="1">
    <name type="scientific">marine metagenome</name>
    <dbReference type="NCBI Taxonomy" id="408172"/>
    <lineage>
        <taxon>unclassified sequences</taxon>
        <taxon>metagenomes</taxon>
        <taxon>ecological metagenomes</taxon>
    </lineage>
</organism>
<protein>
    <recommendedName>
        <fullName evidence="2">Methyltransferase type 11 domain-containing protein</fullName>
    </recommendedName>
</protein>
<dbReference type="Gene3D" id="3.40.50.150">
    <property type="entry name" value="Vaccinia Virus protein VP39"/>
    <property type="match status" value="1"/>
</dbReference>